<dbReference type="GO" id="GO:0008270">
    <property type="term" value="F:zinc ion binding"/>
    <property type="evidence" value="ECO:0007669"/>
    <property type="project" value="UniProtKB-KW"/>
</dbReference>
<dbReference type="AlphaFoldDB" id="A0AAN6J3A3"/>
<name>A0AAN6J3A3_9PEZI</name>
<keyword evidence="1" id="KW-0863">Zinc-finger</keyword>
<dbReference type="InterPro" id="IPR007527">
    <property type="entry name" value="Znf_SWIM"/>
</dbReference>
<evidence type="ECO:0000313" key="4">
    <source>
        <dbReference type="EMBL" id="KAK0313401.1"/>
    </source>
</evidence>
<feature type="compositionally biased region" description="Polar residues" evidence="2">
    <location>
        <begin position="110"/>
        <end position="127"/>
    </location>
</feature>
<organism evidence="4 5">
    <name type="scientific">Friedmanniomyces endolithicus</name>
    <dbReference type="NCBI Taxonomy" id="329885"/>
    <lineage>
        <taxon>Eukaryota</taxon>
        <taxon>Fungi</taxon>
        <taxon>Dikarya</taxon>
        <taxon>Ascomycota</taxon>
        <taxon>Pezizomycotina</taxon>
        <taxon>Dothideomycetes</taxon>
        <taxon>Dothideomycetidae</taxon>
        <taxon>Mycosphaerellales</taxon>
        <taxon>Teratosphaeriaceae</taxon>
        <taxon>Friedmanniomyces</taxon>
    </lineage>
</organism>
<gene>
    <name evidence="4" type="ORF">LTR82_013432</name>
</gene>
<keyword evidence="1" id="KW-0862">Zinc</keyword>
<feature type="domain" description="SWIM-type" evidence="3">
    <location>
        <begin position="187"/>
        <end position="260"/>
    </location>
</feature>
<dbReference type="PROSITE" id="PS50966">
    <property type="entry name" value="ZF_SWIM"/>
    <property type="match status" value="1"/>
</dbReference>
<feature type="compositionally biased region" description="Basic residues" evidence="2">
    <location>
        <begin position="1"/>
        <end position="13"/>
    </location>
</feature>
<accession>A0AAN6J3A3</accession>
<protein>
    <recommendedName>
        <fullName evidence="3">SWIM-type domain-containing protein</fullName>
    </recommendedName>
</protein>
<sequence>MRPGHSPHVHRSRISSGLRIVPSRGKSNNMASLQDGLPTARHFISSTVSALRKPTVSSSNPLTDEPTCKELLLTLHVLFPNELLPALDLLDRGLVTSLQLSRPGDPFGCGTSSGRNEATTEPAQQQDPVPAFDGIESDIGQTRDAATAPTGRASSRTYYVRSARQQQFSRHTTSRFRNAAYEQTTYYEVRLNAWSCSCPAFAFFAFPATLSDDHDRNQNHSHSDMSYGGKESPSWNFGGLSQGTDMPVCKHLLACAFVEHSSMFADMVEERTVSMGEMAGWAAGWGD</sequence>
<evidence type="ECO:0000313" key="5">
    <source>
        <dbReference type="Proteomes" id="UP001168146"/>
    </source>
</evidence>
<evidence type="ECO:0000256" key="1">
    <source>
        <dbReference type="PROSITE-ProRule" id="PRU00325"/>
    </source>
</evidence>
<proteinExistence type="predicted"/>
<dbReference type="Proteomes" id="UP001168146">
    <property type="component" value="Unassembled WGS sequence"/>
</dbReference>
<keyword evidence="1" id="KW-0479">Metal-binding</keyword>
<feature type="region of interest" description="Disordered" evidence="2">
    <location>
        <begin position="1"/>
        <end position="33"/>
    </location>
</feature>
<reference evidence="4" key="1">
    <citation type="submission" date="2021-12" db="EMBL/GenBank/DDBJ databases">
        <title>Black yeast isolated from Biological Soil Crust.</title>
        <authorList>
            <person name="Kurbessoian T."/>
        </authorList>
    </citation>
    <scope>NUCLEOTIDE SEQUENCE</scope>
    <source>
        <strain evidence="4">CCFEE 5208</strain>
    </source>
</reference>
<dbReference type="EMBL" id="JASUXU010000059">
    <property type="protein sequence ID" value="KAK0313401.1"/>
    <property type="molecule type" value="Genomic_DNA"/>
</dbReference>
<comment type="caution">
    <text evidence="4">The sequence shown here is derived from an EMBL/GenBank/DDBJ whole genome shotgun (WGS) entry which is preliminary data.</text>
</comment>
<evidence type="ECO:0000259" key="3">
    <source>
        <dbReference type="PROSITE" id="PS50966"/>
    </source>
</evidence>
<feature type="region of interest" description="Disordered" evidence="2">
    <location>
        <begin position="105"/>
        <end position="136"/>
    </location>
</feature>
<evidence type="ECO:0000256" key="2">
    <source>
        <dbReference type="SAM" id="MobiDB-lite"/>
    </source>
</evidence>